<dbReference type="OrthoDB" id="6625973at2759"/>
<feature type="region of interest" description="Disordered" evidence="1">
    <location>
        <begin position="449"/>
        <end position="468"/>
    </location>
</feature>
<gene>
    <name evidence="2" type="ORF">AGLY_017253</name>
</gene>
<comment type="caution">
    <text evidence="2">The sequence shown here is derived from an EMBL/GenBank/DDBJ whole genome shotgun (WGS) entry which is preliminary data.</text>
</comment>
<evidence type="ECO:0000313" key="2">
    <source>
        <dbReference type="EMBL" id="KAE9522341.1"/>
    </source>
</evidence>
<sequence>MKRLRSNKPIPGIDQPGRLESIVNSLFSTMPPRQTTLMLGIVEILVTKSEIEAAARSMCNRKAPGPDCISNELLKAAVSSNPNAFKRIFSRCMSEGRFPAIWKRRKLVLVPKLGRPLENPSSYRPICLDLWNLLYDGIFKIDMPLDFELIAFSDDIVVVGTSQIPFVLEERLEEVYNRINRWMVTHGLELVTEKKQVACLHQQKNVAATPSLKYLSVQLDKKLNFVEHTDLVSNRAAAAAKQLSFLMPNLRGPRQRCRRLLSTVVTSRLLYASPIWADCMQAGGWTKMAAVHRRSQLRVACCYSTVSHGAAAVISGIPPIQLLANEKRDIFEGRSKIDARNNLVSDWQQQWDTSPNGRWTHLLIGDISRWLLRGFGEVTFHLSQILSGHGCFSPYLHRFNLQEKNACAQCGFAPDDAEYAFFRCDAWENWRRQTYGELGIDKLNPGWQAGSFQPERQRKESDKVNLKG</sequence>
<proteinExistence type="predicted"/>
<dbReference type="EMBL" id="VYZN01001301">
    <property type="protein sequence ID" value="KAE9522341.1"/>
    <property type="molecule type" value="Genomic_DNA"/>
</dbReference>
<evidence type="ECO:0000256" key="1">
    <source>
        <dbReference type="SAM" id="MobiDB-lite"/>
    </source>
</evidence>
<reference evidence="2 3" key="1">
    <citation type="submission" date="2019-08" db="EMBL/GenBank/DDBJ databases">
        <title>The genome of the soybean aphid Biotype 1, its phylome, world population structure and adaptation to the North American continent.</title>
        <authorList>
            <person name="Giordano R."/>
            <person name="Donthu R.K."/>
            <person name="Hernandez A.G."/>
            <person name="Wright C.L."/>
            <person name="Zimin A.V."/>
        </authorList>
    </citation>
    <scope>NUCLEOTIDE SEQUENCE [LARGE SCALE GENOMIC DNA]</scope>
    <source>
        <tissue evidence="2">Whole aphids</tissue>
    </source>
</reference>
<name>A0A6G0SXC4_APHGL</name>
<feature type="compositionally biased region" description="Basic and acidic residues" evidence="1">
    <location>
        <begin position="455"/>
        <end position="468"/>
    </location>
</feature>
<dbReference type="PANTHER" id="PTHR19446">
    <property type="entry name" value="REVERSE TRANSCRIPTASES"/>
    <property type="match status" value="1"/>
</dbReference>
<dbReference type="AlphaFoldDB" id="A0A6G0SXC4"/>
<evidence type="ECO:0008006" key="4">
    <source>
        <dbReference type="Google" id="ProtNLM"/>
    </source>
</evidence>
<keyword evidence="3" id="KW-1185">Reference proteome</keyword>
<evidence type="ECO:0000313" key="3">
    <source>
        <dbReference type="Proteomes" id="UP000475862"/>
    </source>
</evidence>
<dbReference type="Proteomes" id="UP000475862">
    <property type="component" value="Unassembled WGS sequence"/>
</dbReference>
<accession>A0A6G0SXC4</accession>
<organism evidence="2 3">
    <name type="scientific">Aphis glycines</name>
    <name type="common">Soybean aphid</name>
    <dbReference type="NCBI Taxonomy" id="307491"/>
    <lineage>
        <taxon>Eukaryota</taxon>
        <taxon>Metazoa</taxon>
        <taxon>Ecdysozoa</taxon>
        <taxon>Arthropoda</taxon>
        <taxon>Hexapoda</taxon>
        <taxon>Insecta</taxon>
        <taxon>Pterygota</taxon>
        <taxon>Neoptera</taxon>
        <taxon>Paraneoptera</taxon>
        <taxon>Hemiptera</taxon>
        <taxon>Sternorrhyncha</taxon>
        <taxon>Aphidomorpha</taxon>
        <taxon>Aphidoidea</taxon>
        <taxon>Aphididae</taxon>
        <taxon>Aphidini</taxon>
        <taxon>Aphis</taxon>
        <taxon>Aphis</taxon>
    </lineage>
</organism>
<protein>
    <recommendedName>
        <fullName evidence="4">Reverse transcriptase domain-containing protein</fullName>
    </recommendedName>
</protein>